<feature type="transmembrane region" description="Helical" evidence="1">
    <location>
        <begin position="169"/>
        <end position="189"/>
    </location>
</feature>
<feature type="transmembrane region" description="Helical" evidence="1">
    <location>
        <begin position="71"/>
        <end position="91"/>
    </location>
</feature>
<dbReference type="RefSeq" id="WP_185780242.1">
    <property type="nucleotide sequence ID" value="NZ_JACJUU010000010.1"/>
</dbReference>
<feature type="transmembrane region" description="Helical" evidence="1">
    <location>
        <begin position="281"/>
        <end position="302"/>
    </location>
</feature>
<organism evidence="2 3">
    <name type="scientific">Pusillimonas minor</name>
    <dbReference type="NCBI Taxonomy" id="2697024"/>
    <lineage>
        <taxon>Bacteria</taxon>
        <taxon>Pseudomonadati</taxon>
        <taxon>Pseudomonadota</taxon>
        <taxon>Betaproteobacteria</taxon>
        <taxon>Burkholderiales</taxon>
        <taxon>Alcaligenaceae</taxon>
        <taxon>Pusillimonas</taxon>
    </lineage>
</organism>
<feature type="transmembrane region" description="Helical" evidence="1">
    <location>
        <begin position="377"/>
        <end position="398"/>
    </location>
</feature>
<dbReference type="Proteomes" id="UP000545386">
    <property type="component" value="Unassembled WGS sequence"/>
</dbReference>
<dbReference type="EMBL" id="JACJUU010000010">
    <property type="protein sequence ID" value="MBC2770561.1"/>
    <property type="molecule type" value="Genomic_DNA"/>
</dbReference>
<keyword evidence="3" id="KW-1185">Reference proteome</keyword>
<evidence type="ECO:0000313" key="3">
    <source>
        <dbReference type="Proteomes" id="UP000545386"/>
    </source>
</evidence>
<keyword evidence="1" id="KW-1133">Transmembrane helix</keyword>
<sequence>MATNLAGKGAAAFAQIYSIFVFTNIHSAREASLLFVLLGYAIWIQVFEFGFSQALQNRRNTRDITSSDAYLFAFAHYLLVMLVAIGIYLFSGPTDLLFPGATGHAELAAFSLGIALMLLATNNLLVQRLMLVQGLGHVANLLLFLQAVLSISGLYIYSSYWEPKLSRSILVYLLPPLIVYFPVLISCSVRALPSFRFIKPKIKLMLKDSFLYWGLGVLSSIFLGADYIFVAHFLPAEEAVAYHFSVRFFFISYVAYFAYIQHQAKFITRASLTGRNEIKRAVFESILIGLISVLLVAISVFSLDYYGIFHYVTNQVVLVNTIFFAATFYFSIRVFRDIGLVVLLNMGMKIALYKLYAFEVFFGIPMLYLLTKELSGLGIFIAMGLTVLISTVGIYYSLHLLLNKKFSADTSALVE</sequence>
<feature type="transmembrane region" description="Helical" evidence="1">
    <location>
        <begin position="138"/>
        <end position="157"/>
    </location>
</feature>
<evidence type="ECO:0008006" key="4">
    <source>
        <dbReference type="Google" id="ProtNLM"/>
    </source>
</evidence>
<comment type="caution">
    <text evidence="2">The sequence shown here is derived from an EMBL/GenBank/DDBJ whole genome shotgun (WGS) entry which is preliminary data.</text>
</comment>
<feature type="transmembrane region" description="Helical" evidence="1">
    <location>
        <begin position="210"/>
        <end position="234"/>
    </location>
</feature>
<gene>
    <name evidence="2" type="ORF">GTU67_11660</name>
</gene>
<keyword evidence="1" id="KW-0472">Membrane</keyword>
<protein>
    <recommendedName>
        <fullName evidence="4">Polysaccharide biosynthesis protein</fullName>
    </recommendedName>
</protein>
<evidence type="ECO:0000313" key="2">
    <source>
        <dbReference type="EMBL" id="MBC2770561.1"/>
    </source>
</evidence>
<feature type="transmembrane region" description="Helical" evidence="1">
    <location>
        <begin position="240"/>
        <end position="260"/>
    </location>
</feature>
<dbReference type="AlphaFoldDB" id="A0A842HTL2"/>
<keyword evidence="1" id="KW-0812">Transmembrane</keyword>
<feature type="transmembrane region" description="Helical" evidence="1">
    <location>
        <begin position="308"/>
        <end position="330"/>
    </location>
</feature>
<proteinExistence type="predicted"/>
<feature type="transmembrane region" description="Helical" evidence="1">
    <location>
        <begin position="351"/>
        <end position="371"/>
    </location>
</feature>
<feature type="transmembrane region" description="Helical" evidence="1">
    <location>
        <begin position="107"/>
        <end position="126"/>
    </location>
</feature>
<evidence type="ECO:0000256" key="1">
    <source>
        <dbReference type="SAM" id="Phobius"/>
    </source>
</evidence>
<feature type="transmembrane region" description="Helical" evidence="1">
    <location>
        <begin position="31"/>
        <end position="51"/>
    </location>
</feature>
<name>A0A842HTL2_9BURK</name>
<reference evidence="2 3" key="1">
    <citation type="submission" date="2020-08" db="EMBL/GenBank/DDBJ databases">
        <title>Paraeoetvoesia sp. YC-7-48 draft genome sequence.</title>
        <authorList>
            <person name="Yao L."/>
        </authorList>
    </citation>
    <scope>NUCLEOTIDE SEQUENCE [LARGE SCALE GENOMIC DNA]</scope>
    <source>
        <strain evidence="3">YC-7-48</strain>
    </source>
</reference>
<accession>A0A842HTL2</accession>